<comment type="similarity">
    <text evidence="9">Belongs to the radical SAM superfamily. MqnE family.</text>
</comment>
<dbReference type="GO" id="GO:0044689">
    <property type="term" value="F:7,8-didemethyl-8-hydroxy-5-deazariboflavin synthase activity"/>
    <property type="evidence" value="ECO:0007669"/>
    <property type="project" value="TreeGrafter"/>
</dbReference>
<keyword evidence="7 9" id="KW-0411">Iron-sulfur</keyword>
<dbReference type="InterPro" id="IPR058240">
    <property type="entry name" value="rSAM_sf"/>
</dbReference>
<evidence type="ECO:0000256" key="11">
    <source>
        <dbReference type="PIRSR" id="PIRSR004762-2"/>
    </source>
</evidence>
<dbReference type="EMBL" id="CP049055">
    <property type="protein sequence ID" value="QII09967.1"/>
    <property type="molecule type" value="Genomic_DNA"/>
</dbReference>
<comment type="catalytic activity">
    <reaction evidence="8">
        <text>5-amino-6-(D-ribitylamino)uracil + L-tyrosine + S-adenosyl-L-methionine = 5-amino-5-(4-hydroxybenzyl)-6-(D-ribitylimino)-5,6-dihydrouracil + 2-iminoacetate + 5'-deoxyadenosine + L-methionine + H(+)</text>
        <dbReference type="Rhea" id="RHEA:55200"/>
        <dbReference type="ChEBI" id="CHEBI:15378"/>
        <dbReference type="ChEBI" id="CHEBI:15934"/>
        <dbReference type="ChEBI" id="CHEBI:17319"/>
        <dbReference type="ChEBI" id="CHEBI:57844"/>
        <dbReference type="ChEBI" id="CHEBI:58315"/>
        <dbReference type="ChEBI" id="CHEBI:59789"/>
        <dbReference type="ChEBI" id="CHEBI:77846"/>
        <dbReference type="ChEBI" id="CHEBI:85936"/>
        <dbReference type="EC" id="2.5.1.147"/>
    </reaction>
</comment>
<keyword evidence="6 9" id="KW-0408">Iron</keyword>
<evidence type="ECO:0000256" key="6">
    <source>
        <dbReference type="ARBA" id="ARBA00023004"/>
    </source>
</evidence>
<keyword evidence="4 9" id="KW-0949">S-adenosyl-L-methionine</keyword>
<dbReference type="AlphaFoldDB" id="Q1Q002"/>
<dbReference type="InterPro" id="IPR045567">
    <property type="entry name" value="CofH/MnqC-like_C"/>
</dbReference>
<dbReference type="UniPathway" id="UPA00072"/>
<feature type="binding site" evidence="9 10">
    <location>
        <position position="74"/>
    </location>
    <ligand>
        <name>[4Fe-4S] cluster</name>
        <dbReference type="ChEBI" id="CHEBI:49883"/>
        <note>4Fe-4S-S-AdoMet</note>
    </ligand>
</feature>
<organism evidence="13">
    <name type="scientific">Kuenenia stuttgartiensis</name>
    <dbReference type="NCBI Taxonomy" id="174633"/>
    <lineage>
        <taxon>Bacteria</taxon>
        <taxon>Pseudomonadati</taxon>
        <taxon>Planctomycetota</taxon>
        <taxon>Candidatus Brocadiia</taxon>
        <taxon>Candidatus Brocadiales</taxon>
        <taxon>Candidatus Brocadiaceae</taxon>
        <taxon>Candidatus Kuenenia</taxon>
    </lineage>
</organism>
<sequence length="373" mass="41885">MERLLKQSSIYDILQKAEQQKRLGFEDGVRLFKSNDLLHIGLVANSIREWKNGNTAYYIINRHINYSNICKNQCKFCAFSKKQEDPNGYAMDMLEIMDKAAAASLEGATEFHIVGGLHPELPFDFYVEMLNAIHEKHPDIHIQAFTAVEIEHLSQIAGLSVTDTLKKLKEAGLGSLPGGGAEVFSPHVREKLCPEKISGERWLQVMREAHNLGLRSNATMLYGHVETPEDRINHLIKLRELQDETGGFMSFIPLAFHPKNTELSFYANTTAMLDLKVIAISRLMLDNFDHLKAFWIMLGIKLSQISLSFGVDDIDGTVQEEKITHAAGANTPEALSVTEIIRLIREAGREPVERDTLYNPVTGKSRDAVLQGV</sequence>
<dbReference type="InterPro" id="IPR020050">
    <property type="entry name" value="FO_synthase_su2"/>
</dbReference>
<feature type="binding site" evidence="9 10">
    <location>
        <position position="70"/>
    </location>
    <ligand>
        <name>[4Fe-4S] cluster</name>
        <dbReference type="ChEBI" id="CHEBI:49883"/>
        <note>4Fe-4S-S-AdoMet</note>
    </ligand>
</feature>
<feature type="binding site" evidence="11">
    <location>
        <position position="76"/>
    </location>
    <ligand>
        <name>S-adenosyl-L-methionine</name>
        <dbReference type="ChEBI" id="CHEBI:59789"/>
    </ligand>
</feature>
<protein>
    <recommendedName>
        <fullName evidence="9">Aminodeoxyfutalosine synthase</fullName>
        <shortName evidence="9">AFL synthase</shortName>
        <shortName evidence="9">Aminofutalosine synthase</shortName>
        <ecNumber evidence="9">2.5.1.120</ecNumber>
    </recommendedName>
    <alternativeName>
        <fullName evidence="9">Menaquinone biosynthetic enzyme MqnE</fullName>
    </alternativeName>
</protein>
<comment type="function">
    <text evidence="9">Radical SAM enzyme that catalyzes the addition of the adenosyl radical to the double bond of 3-[(1-carboxyvinyl)oxy]benzoate, leading to aminodeoxyfutalosine (AFL), a key intermediate in the formation of menaquinone (MK, vitamin K2) from chorismate.</text>
</comment>
<evidence type="ECO:0000313" key="13">
    <source>
        <dbReference type="EMBL" id="CAJ72652.1"/>
    </source>
</evidence>
<evidence type="ECO:0000313" key="17">
    <source>
        <dbReference type="Proteomes" id="UP000501926"/>
    </source>
</evidence>
<evidence type="ECO:0000313" key="15">
    <source>
        <dbReference type="EMBL" id="SOH04174.1"/>
    </source>
</evidence>
<proteinExistence type="inferred from homology"/>
<dbReference type="UniPathway" id="UPA00079"/>
<dbReference type="InterPro" id="IPR034405">
    <property type="entry name" value="F420"/>
</dbReference>
<evidence type="ECO:0000256" key="7">
    <source>
        <dbReference type="ARBA" id="ARBA00023014"/>
    </source>
</evidence>
<evidence type="ECO:0000256" key="5">
    <source>
        <dbReference type="ARBA" id="ARBA00022723"/>
    </source>
</evidence>
<dbReference type="SFLD" id="SFLDG01388">
    <property type="entry name" value="7_8-didemethyl-8-hydroxy-5-dea"/>
    <property type="match status" value="1"/>
</dbReference>
<dbReference type="InterPro" id="IPR022432">
    <property type="entry name" value="MqnE"/>
</dbReference>
<comment type="catalytic activity">
    <reaction evidence="9">
        <text>3-[(1-carboxyvinyl)-oxy]benzoate + S-adenosyl-L-methionine + H2O = 6-amino-6-deoxyfutalosine + hydrogencarbonate + L-methionine + H(+)</text>
        <dbReference type="Rhea" id="RHEA:33075"/>
        <dbReference type="ChEBI" id="CHEBI:15377"/>
        <dbReference type="ChEBI" id="CHEBI:15378"/>
        <dbReference type="ChEBI" id="CHEBI:17544"/>
        <dbReference type="ChEBI" id="CHEBI:57844"/>
        <dbReference type="ChEBI" id="CHEBI:59789"/>
        <dbReference type="ChEBI" id="CHEBI:64286"/>
        <dbReference type="ChEBI" id="CHEBI:76981"/>
        <dbReference type="EC" id="2.5.1.120"/>
    </reaction>
</comment>
<comment type="pathway">
    <text evidence="9">Quinol/quinone metabolism; menaquinone biosynthesis.</text>
</comment>
<keyword evidence="9" id="KW-0474">Menaquinone biosynthesis</keyword>
<dbReference type="CDD" id="cd01335">
    <property type="entry name" value="Radical_SAM"/>
    <property type="match status" value="1"/>
</dbReference>
<dbReference type="PIRSF" id="PIRSF004762">
    <property type="entry name" value="CHP00423"/>
    <property type="match status" value="1"/>
</dbReference>
<dbReference type="Proteomes" id="UP000221734">
    <property type="component" value="Chromosome Kuenenia_stuttgartiensis_MBR1"/>
</dbReference>
<evidence type="ECO:0000256" key="8">
    <source>
        <dbReference type="ARBA" id="ARBA00048468"/>
    </source>
</evidence>
<dbReference type="EC" id="2.5.1.120" evidence="9"/>
<dbReference type="EMBL" id="CT573072">
    <property type="protein sequence ID" value="CAJ72652.1"/>
    <property type="molecule type" value="Genomic_DNA"/>
</dbReference>
<evidence type="ECO:0000313" key="14">
    <source>
        <dbReference type="EMBL" id="QII09967.1"/>
    </source>
</evidence>
<dbReference type="SFLD" id="SFLDS00029">
    <property type="entry name" value="Radical_SAM"/>
    <property type="match status" value="1"/>
</dbReference>
<dbReference type="NCBIfam" id="TIGR03700">
    <property type="entry name" value="mena_SCO4494"/>
    <property type="match status" value="1"/>
</dbReference>
<comment type="cofactor">
    <cofactor evidence="9 10">
        <name>[4Fe-4S] cluster</name>
        <dbReference type="ChEBI" id="CHEBI:49883"/>
    </cofactor>
    <text evidence="9 10">Binds 1 [4Fe-4S] cluster. The cluster is coordinated with 3 cysteines and an exchangeable S-adenosyl-L-methionine.</text>
</comment>
<dbReference type="PANTHER" id="PTHR43076">
    <property type="entry name" value="FO SYNTHASE (COFH)"/>
    <property type="match status" value="1"/>
</dbReference>
<reference evidence="15" key="4">
    <citation type="submission" date="2017-10" db="EMBL/GenBank/DDBJ databases">
        <authorList>
            <person name="Banno H."/>
            <person name="Chua N.-H."/>
        </authorList>
    </citation>
    <scope>NUCLEOTIDE SEQUENCE [LARGE SCALE GENOMIC DNA]</scope>
    <source>
        <strain evidence="15">Kuenenia_mbr1_ru-nijmegen</strain>
    </source>
</reference>
<keyword evidence="5 9" id="KW-0479">Metal-binding</keyword>
<gene>
    <name evidence="9 14" type="primary">mqnE</name>
    <name evidence="14" type="ORF">KsCSTR_05880</name>
    <name evidence="15" type="ORF">KSMBR1_1675</name>
    <name evidence="13" type="ORF">kustd1907</name>
</gene>
<reference evidence="13" key="1">
    <citation type="journal article" date="2006" name="Nature">
        <title>Deciphering the evolution and metabolism of an anammox bacterium from a community genome.</title>
        <authorList>
            <person name="Strous M."/>
            <person name="Pelletier E."/>
            <person name="Mangenot S."/>
            <person name="Rattei T."/>
            <person name="Lehner A."/>
            <person name="Taylor M.W."/>
            <person name="Horn M."/>
            <person name="Daims H."/>
            <person name="Bartol-Mavel D."/>
            <person name="Wincker P."/>
            <person name="Barbe V."/>
            <person name="Fonknechten N."/>
            <person name="Vallenet D."/>
            <person name="Segurens B."/>
            <person name="Schenowitz-Truong C."/>
            <person name="Medigue C."/>
            <person name="Collingro A."/>
            <person name="Snel B."/>
            <person name="Dutilh B.E."/>
            <person name="OpDenCamp H.J.M."/>
            <person name="vanDerDrift C."/>
            <person name="Cirpus I."/>
            <person name="vanDePas-Schoonen K.T."/>
            <person name="Harhangi H.R."/>
            <person name="vanNiftrik L."/>
            <person name="Schmid M."/>
            <person name="Keltjens J."/>
            <person name="vanDeVossenberg J."/>
            <person name="Kartal B."/>
            <person name="Meier H."/>
            <person name="Frishman D."/>
            <person name="Huynen M.A."/>
            <person name="Mewes H."/>
            <person name="Weissenbach J."/>
            <person name="Jetten M.S.M."/>
            <person name="Wagner M."/>
            <person name="LePaslier D."/>
        </authorList>
    </citation>
    <scope>NUCLEOTIDE SEQUENCE</scope>
</reference>
<feature type="binding site" evidence="11">
    <location>
        <position position="182"/>
    </location>
    <ligand>
        <name>S-adenosyl-L-methionine</name>
        <dbReference type="ChEBI" id="CHEBI:59789"/>
    </ligand>
</feature>
<dbReference type="InterPro" id="IPR007197">
    <property type="entry name" value="rSAM"/>
</dbReference>
<reference evidence="13" key="2">
    <citation type="submission" date="2006-01" db="EMBL/GenBank/DDBJ databases">
        <authorList>
            <person name="Genoscope"/>
        </authorList>
    </citation>
    <scope>NUCLEOTIDE SEQUENCE</scope>
</reference>
<dbReference type="InterPro" id="IPR006638">
    <property type="entry name" value="Elp3/MiaA/NifB-like_rSAM"/>
</dbReference>
<dbReference type="EMBL" id="LT934425">
    <property type="protein sequence ID" value="SOH04174.1"/>
    <property type="molecule type" value="Genomic_DNA"/>
</dbReference>
<dbReference type="GO" id="GO:0009234">
    <property type="term" value="P:menaquinone biosynthetic process"/>
    <property type="evidence" value="ECO:0007669"/>
    <property type="project" value="UniProtKB-UniRule"/>
</dbReference>
<dbReference type="HAMAP" id="MF_00993">
    <property type="entry name" value="MqnE"/>
    <property type="match status" value="1"/>
</dbReference>
<dbReference type="GO" id="GO:0051539">
    <property type="term" value="F:4 iron, 4 sulfur cluster binding"/>
    <property type="evidence" value="ECO:0007669"/>
    <property type="project" value="UniProtKB-KW"/>
</dbReference>
<dbReference type="InterPro" id="IPR013785">
    <property type="entry name" value="Aldolase_TIM"/>
</dbReference>
<evidence type="ECO:0000256" key="9">
    <source>
        <dbReference type="HAMAP-Rule" id="MF_00993"/>
    </source>
</evidence>
<dbReference type="OrthoDB" id="9802027at2"/>
<comment type="pathway">
    <text evidence="1">Cofactor biosynthesis; coenzyme F0 biosynthesis.</text>
</comment>
<dbReference type="SFLD" id="SFLDF00343">
    <property type="entry name" value="aminofutalosine_synthase_(mqnE"/>
    <property type="match status" value="1"/>
</dbReference>
<evidence type="ECO:0000256" key="4">
    <source>
        <dbReference type="ARBA" id="ARBA00022691"/>
    </source>
</evidence>
<dbReference type="KEGG" id="kst:KSMBR1_1675"/>
<dbReference type="SMART" id="SM00729">
    <property type="entry name" value="Elp3"/>
    <property type="match status" value="1"/>
</dbReference>
<keyword evidence="3 9" id="KW-0808">Transferase</keyword>
<dbReference type="RefSeq" id="WP_099324898.1">
    <property type="nucleotide sequence ID" value="NZ_CP049055.1"/>
</dbReference>
<keyword evidence="16" id="KW-1185">Reference proteome</keyword>
<reference evidence="14 17" key="5">
    <citation type="submission" date="2020-02" db="EMBL/GenBank/DDBJ databases">
        <title>Newly sequenced genome of strain CSTR1 showed variability in Candidatus Kuenenia stuttgartiensis genomes.</title>
        <authorList>
            <person name="Ding C."/>
            <person name="Adrian L."/>
        </authorList>
    </citation>
    <scope>NUCLEOTIDE SEQUENCE [LARGE SCALE GENOMIC DNA]</scope>
    <source>
        <strain evidence="14 17">CSTR1</strain>
    </source>
</reference>
<dbReference type="Proteomes" id="UP000501926">
    <property type="component" value="Chromosome"/>
</dbReference>
<dbReference type="SFLD" id="SFLDG01389">
    <property type="entry name" value="menaquinone_synthsis_involved"/>
    <property type="match status" value="1"/>
</dbReference>
<dbReference type="GO" id="GO:0005506">
    <property type="term" value="F:iron ion binding"/>
    <property type="evidence" value="ECO:0007669"/>
    <property type="project" value="UniProtKB-UniRule"/>
</dbReference>
<dbReference type="SUPFAM" id="SSF102114">
    <property type="entry name" value="Radical SAM enzymes"/>
    <property type="match status" value="1"/>
</dbReference>
<evidence type="ECO:0000256" key="2">
    <source>
        <dbReference type="ARBA" id="ARBA00022485"/>
    </source>
</evidence>
<dbReference type="PROSITE" id="PS51918">
    <property type="entry name" value="RADICAL_SAM"/>
    <property type="match status" value="1"/>
</dbReference>
<dbReference type="Pfam" id="PF19288">
    <property type="entry name" value="CofH_C"/>
    <property type="match status" value="1"/>
</dbReference>
<evidence type="ECO:0000256" key="10">
    <source>
        <dbReference type="PIRSR" id="PIRSR004762-1"/>
    </source>
</evidence>
<keyword evidence="2 9" id="KW-0004">4Fe-4S</keyword>
<dbReference type="GO" id="GO:0102573">
    <property type="term" value="F:aminodeoxyfutalosine synthase activity"/>
    <property type="evidence" value="ECO:0007669"/>
    <property type="project" value="UniProtKB-EC"/>
</dbReference>
<name>Q1Q002_KUEST</name>
<dbReference type="InterPro" id="IPR019940">
    <property type="entry name" value="CofH_family"/>
</dbReference>
<evidence type="ECO:0000259" key="12">
    <source>
        <dbReference type="PROSITE" id="PS51918"/>
    </source>
</evidence>
<feature type="domain" description="Radical SAM core" evidence="12">
    <location>
        <begin position="56"/>
        <end position="289"/>
    </location>
</feature>
<evidence type="ECO:0000256" key="3">
    <source>
        <dbReference type="ARBA" id="ARBA00022679"/>
    </source>
</evidence>
<accession>Q1Q002</accession>
<dbReference type="NCBIfam" id="TIGR03551">
    <property type="entry name" value="F420_cofH"/>
    <property type="match status" value="1"/>
</dbReference>
<dbReference type="SFLD" id="SFLDG01064">
    <property type="entry name" value="F420__menaquinone_cofactor_bio"/>
    <property type="match status" value="1"/>
</dbReference>
<dbReference type="Gene3D" id="3.20.20.70">
    <property type="entry name" value="Aldolase class I"/>
    <property type="match status" value="1"/>
</dbReference>
<dbReference type="GO" id="GO:0141093">
    <property type="term" value="F:5-amino-6-(D-ribitylamino)uracil--L-tyrosine 4-hydroxyphenyl transferase activity"/>
    <property type="evidence" value="ECO:0007669"/>
    <property type="project" value="UniProtKB-EC"/>
</dbReference>
<dbReference type="NCBIfam" id="TIGR00423">
    <property type="entry name" value="CofH family radical SAM protein"/>
    <property type="match status" value="1"/>
</dbReference>
<dbReference type="PANTHER" id="PTHR43076:SF7">
    <property type="entry name" value="AMINODEOXYFUTALOSINE SYNTHASE"/>
    <property type="match status" value="1"/>
</dbReference>
<dbReference type="SFLD" id="SFLDF00342">
    <property type="entry name" value="cyclic_dehypoxanthine_futalosi"/>
    <property type="match status" value="1"/>
</dbReference>
<feature type="binding site" evidence="9 10">
    <location>
        <position position="77"/>
    </location>
    <ligand>
        <name>[4Fe-4S] cluster</name>
        <dbReference type="ChEBI" id="CHEBI:49883"/>
        <note>4Fe-4S-S-AdoMet</note>
    </ligand>
</feature>
<reference evidence="16" key="3">
    <citation type="submission" date="2017-10" db="EMBL/GenBank/DDBJ databases">
        <authorList>
            <person name="Frank J."/>
        </authorList>
    </citation>
    <scope>NUCLEOTIDE SEQUENCE [LARGE SCALE GENOMIC DNA]</scope>
</reference>
<evidence type="ECO:0000313" key="16">
    <source>
        <dbReference type="Proteomes" id="UP000221734"/>
    </source>
</evidence>
<evidence type="ECO:0000256" key="1">
    <source>
        <dbReference type="ARBA" id="ARBA00004712"/>
    </source>
</evidence>
<dbReference type="Pfam" id="PF04055">
    <property type="entry name" value="Radical_SAM"/>
    <property type="match status" value="1"/>
</dbReference>